<dbReference type="OrthoDB" id="9788869at2"/>
<sequence length="372" mass="40623">MKIYDLPTPAFLVNLDIMEQNIKEIADFAKNNKKRLWPMVKTHKSAEIAAMQKAAGAEGFLVGTLLEAEKLVEKGFTNIMVAYPVAGKENIKKVVSLAKKARIILSLDCINAAEQIHALLEENGITLEYLLIVDSGLKRFGVIPEDSAKLAKKLLAFKSLKLIGIATHPGHVYGVSNPEEVRKIASEEVNALKTAAELLEKEGFCLEIIASGSTPTFRYVLEDEKINVLRPGNYVFYDSIQVALGVVPFERCAFFVMGTVISNPRPGNLIVDVGSKCLGLDRGAHGTSLLKGYGTVVGHPELTLVSLSEEVGKLEVEGETAVKVGEKLRIIPNHACSACNMTSFLVGFRGEEVERIIEVDMRNGMCRPKISL</sequence>
<evidence type="ECO:0000259" key="3">
    <source>
        <dbReference type="SMART" id="SM01119"/>
    </source>
</evidence>
<comment type="similarity">
    <text evidence="1">Belongs to the DSD1 family.</text>
</comment>
<organism evidence="4 5">
    <name type="scientific">Caldanaerovirga acetigignens</name>
    <dbReference type="NCBI Taxonomy" id="447595"/>
    <lineage>
        <taxon>Bacteria</taxon>
        <taxon>Bacillati</taxon>
        <taxon>Bacillota</taxon>
        <taxon>Clostridia</taxon>
        <taxon>Thermosediminibacterales</taxon>
        <taxon>Thermosediminibacteraceae</taxon>
        <taxon>Caldanaerovirga</taxon>
    </lineage>
</organism>
<keyword evidence="2" id="KW-0456">Lyase</keyword>
<accession>A0A1M7HI77</accession>
<evidence type="ECO:0000313" key="4">
    <source>
        <dbReference type="EMBL" id="SHM28023.1"/>
    </source>
</evidence>
<dbReference type="SMART" id="SM01119">
    <property type="entry name" value="D-ser_dehydrat"/>
    <property type="match status" value="1"/>
</dbReference>
<dbReference type="InterPro" id="IPR001608">
    <property type="entry name" value="Ala_racemase_N"/>
</dbReference>
<dbReference type="PANTHER" id="PTHR28004">
    <property type="entry name" value="ZGC:162816-RELATED"/>
    <property type="match status" value="1"/>
</dbReference>
<dbReference type="InterPro" id="IPR026956">
    <property type="entry name" value="D-ser_dehydrat-like_dom"/>
</dbReference>
<feature type="domain" description="D-serine dehydratase-like" evidence="3">
    <location>
        <begin position="253"/>
        <end position="349"/>
    </location>
</feature>
<dbReference type="InterPro" id="IPR042208">
    <property type="entry name" value="D-ser_dehydrat-like_sf"/>
</dbReference>
<keyword evidence="5" id="KW-1185">Reference proteome</keyword>
<dbReference type="Pfam" id="PF01168">
    <property type="entry name" value="Ala_racemase_N"/>
    <property type="match status" value="1"/>
</dbReference>
<dbReference type="Proteomes" id="UP000184375">
    <property type="component" value="Unassembled WGS sequence"/>
</dbReference>
<dbReference type="GO" id="GO:0008721">
    <property type="term" value="F:D-serine ammonia-lyase activity"/>
    <property type="evidence" value="ECO:0007669"/>
    <property type="project" value="TreeGrafter"/>
</dbReference>
<dbReference type="Pfam" id="PF14031">
    <property type="entry name" value="D-ser_dehydrat"/>
    <property type="match status" value="1"/>
</dbReference>
<dbReference type="EMBL" id="FRCR01000003">
    <property type="protein sequence ID" value="SHM28023.1"/>
    <property type="molecule type" value="Genomic_DNA"/>
</dbReference>
<dbReference type="InterPro" id="IPR029066">
    <property type="entry name" value="PLP-binding_barrel"/>
</dbReference>
<dbReference type="AlphaFoldDB" id="A0A1M7HI77"/>
<protein>
    <submittedName>
        <fullName evidence="4">D-serine deaminase, pyridoxal phosphate-dependent</fullName>
    </submittedName>
</protein>
<name>A0A1M7HI77_9FIRM</name>
<proteinExistence type="inferred from homology"/>
<evidence type="ECO:0000256" key="1">
    <source>
        <dbReference type="ARBA" id="ARBA00005323"/>
    </source>
</evidence>
<dbReference type="SUPFAM" id="SSF51419">
    <property type="entry name" value="PLP-binding barrel"/>
    <property type="match status" value="1"/>
</dbReference>
<dbReference type="Gene3D" id="3.20.20.10">
    <property type="entry name" value="Alanine racemase"/>
    <property type="match status" value="1"/>
</dbReference>
<reference evidence="5" key="1">
    <citation type="submission" date="2016-11" db="EMBL/GenBank/DDBJ databases">
        <authorList>
            <person name="Varghese N."/>
            <person name="Submissions S."/>
        </authorList>
    </citation>
    <scope>NUCLEOTIDE SEQUENCE [LARGE SCALE GENOMIC DNA]</scope>
    <source>
        <strain evidence="5">DSM 18802</strain>
    </source>
</reference>
<evidence type="ECO:0000313" key="5">
    <source>
        <dbReference type="Proteomes" id="UP000184375"/>
    </source>
</evidence>
<dbReference type="Gene3D" id="2.40.37.20">
    <property type="entry name" value="D-serine dehydratase-like domain"/>
    <property type="match status" value="1"/>
</dbReference>
<evidence type="ECO:0000256" key="2">
    <source>
        <dbReference type="ARBA" id="ARBA00023239"/>
    </source>
</evidence>
<dbReference type="RefSeq" id="WP_073254602.1">
    <property type="nucleotide sequence ID" value="NZ_FRCR01000003.1"/>
</dbReference>
<gene>
    <name evidence="4" type="ORF">SAMN05660826_00655</name>
</gene>
<dbReference type="PANTHER" id="PTHR28004:SF2">
    <property type="entry name" value="D-SERINE DEHYDRATASE"/>
    <property type="match status" value="1"/>
</dbReference>
<dbReference type="GO" id="GO:0036088">
    <property type="term" value="P:D-serine catabolic process"/>
    <property type="evidence" value="ECO:0007669"/>
    <property type="project" value="TreeGrafter"/>
</dbReference>
<dbReference type="STRING" id="447595.SAMN05660826_00655"/>
<dbReference type="InterPro" id="IPR051466">
    <property type="entry name" value="D-amino_acid_metab_enzyme"/>
</dbReference>